<dbReference type="EMBL" id="ML004439">
    <property type="protein sequence ID" value="RKP31620.1"/>
    <property type="molecule type" value="Genomic_DNA"/>
</dbReference>
<dbReference type="Proteomes" id="UP000268321">
    <property type="component" value="Unassembled WGS sequence"/>
</dbReference>
<accession>A0A4P9ZHZ1</accession>
<evidence type="ECO:0000313" key="2">
    <source>
        <dbReference type="Proteomes" id="UP000268321"/>
    </source>
</evidence>
<dbReference type="OrthoDB" id="4069757at2759"/>
<keyword evidence="2" id="KW-1185">Reference proteome</keyword>
<reference evidence="2" key="1">
    <citation type="journal article" date="2018" name="Nat. Microbiol.">
        <title>Leveraging single-cell genomics to expand the fungal tree of life.</title>
        <authorList>
            <person name="Ahrendt S.R."/>
            <person name="Quandt C.A."/>
            <person name="Ciobanu D."/>
            <person name="Clum A."/>
            <person name="Salamov A."/>
            <person name="Andreopoulos B."/>
            <person name="Cheng J.F."/>
            <person name="Woyke T."/>
            <person name="Pelin A."/>
            <person name="Henrissat B."/>
            <person name="Reynolds N.K."/>
            <person name="Benny G.L."/>
            <person name="Smith M.E."/>
            <person name="James T.Y."/>
            <person name="Grigoriev I.V."/>
        </authorList>
    </citation>
    <scope>NUCLEOTIDE SEQUENCE [LARGE SCALE GENOMIC DNA]</scope>
    <source>
        <strain evidence="2">Baker2002</strain>
    </source>
</reference>
<protein>
    <submittedName>
        <fullName evidence="1">Uncharacterized protein</fullName>
    </submittedName>
</protein>
<organism evidence="1 2">
    <name type="scientific">Metschnikowia bicuspidata</name>
    <dbReference type="NCBI Taxonomy" id="27322"/>
    <lineage>
        <taxon>Eukaryota</taxon>
        <taxon>Fungi</taxon>
        <taxon>Dikarya</taxon>
        <taxon>Ascomycota</taxon>
        <taxon>Saccharomycotina</taxon>
        <taxon>Pichiomycetes</taxon>
        <taxon>Metschnikowiaceae</taxon>
        <taxon>Metschnikowia</taxon>
    </lineage>
</organism>
<dbReference type="AlphaFoldDB" id="A0A4P9ZHZ1"/>
<name>A0A4P9ZHZ1_9ASCO</name>
<evidence type="ECO:0000313" key="1">
    <source>
        <dbReference type="EMBL" id="RKP31620.1"/>
    </source>
</evidence>
<sequence length="136" mass="15190">MEQTTIIISNLSKNDFVAQPGKQISLASQIKIALLNLTTADPDHELYQDVVNWTDLPFLNRIVVIFSNGASAMAAYRYLEGLYLKQNLFTLPPTVSMSLQENLLRKSKLTDALTEHSALTRESSNKFKSRNSADAD</sequence>
<gene>
    <name evidence="1" type="ORF">METBISCDRAFT_26425</name>
</gene>
<proteinExistence type="predicted"/>